<organism evidence="4 5">
    <name type="scientific">Klebsiella pneumoniae subsp. pneumoniae (strain HS11286)</name>
    <dbReference type="NCBI Taxonomy" id="1125630"/>
    <lineage>
        <taxon>Bacteria</taxon>
        <taxon>Pseudomonadati</taxon>
        <taxon>Pseudomonadota</taxon>
        <taxon>Gammaproteobacteria</taxon>
        <taxon>Enterobacterales</taxon>
        <taxon>Enterobacteriaceae</taxon>
        <taxon>Klebsiella/Raoultella group</taxon>
        <taxon>Klebsiella</taxon>
        <taxon>Klebsiella pneumoniae complex</taxon>
    </lineage>
</organism>
<dbReference type="PATRIC" id="fig|1125630.4.peg.2937"/>
<dbReference type="KEGG" id="kpm:KPHS_30150"/>
<keyword evidence="2" id="KW-0378">Hydrolase</keyword>
<evidence type="ECO:0000259" key="3">
    <source>
        <dbReference type="Pfam" id="PF01979"/>
    </source>
</evidence>
<sequence length="472" mass="51174">MSLMIKNAHAILSGLPGEAARLAGPDIRIRDGKIAAIGSLTPLPEERQIDARDCVIYPAWVNTHHHLFQSLLKGEPQGLNQSLTAWLSATPYRFRAAFDEHTFRLAVRIGLVELLRSSCASVADHNYLYWPDMPFDTSEIVFSEGEALGMRIVLCRGGATQGRAVEQDLPVALRPETFDGYMADIERLVSRYHDPRPDSLRRVVMAPTTVLHSAPGAQLREMAKLARQLGIRLHSHLSETVDYLDAARQKFAMTPVQFCAEHDWLGNDVWFAHLVKLLPEEIALLGRTGTGIAHCPQSNGRLGSGIADLLALEQAGVPVSLGVDGAASNEAADMQSEAHAAWLLQRARKGMLAQPRYGRGRLRGGADAATVEDVVRWGSAGGAQILGLAQSGTLQVGMQADLAIYRLDDPRYFGLHDMAIGPVACGGRAALKALLLNGRPIVEDDAIPGLDLDAMRHDALAAVRTLQQRAAV</sequence>
<protein>
    <submittedName>
        <fullName evidence="4">Amidohydrolase</fullName>
    </submittedName>
</protein>
<dbReference type="GO" id="GO:0016810">
    <property type="term" value="F:hydrolase activity, acting on carbon-nitrogen (but not peptide) bonds"/>
    <property type="evidence" value="ECO:0007669"/>
    <property type="project" value="InterPro"/>
</dbReference>
<dbReference type="HOGENOM" id="CLU_012358_2_3_6"/>
<dbReference type="Gene3D" id="2.30.40.10">
    <property type="entry name" value="Urease, subunit C, domain 1"/>
    <property type="match status" value="2"/>
</dbReference>
<dbReference type="Proteomes" id="UP000007841">
    <property type="component" value="Chromosome"/>
</dbReference>
<reference evidence="4 5" key="1">
    <citation type="journal article" date="2012" name="J. Bacteriol.">
        <title>Complete genome sequence of Klebsiella pneumoniae subsp. pneumoniae HS11286, a multidrug-resistant strain isolated from human sputum.</title>
        <authorList>
            <person name="Liu P."/>
            <person name="Li P."/>
            <person name="Jiang X."/>
            <person name="Bi D."/>
            <person name="Xie Y."/>
            <person name="Tai C."/>
            <person name="Deng Z."/>
            <person name="Rajakumar K."/>
            <person name="Ou H.Y."/>
        </authorList>
    </citation>
    <scope>NUCLEOTIDE SEQUENCE [LARGE SCALE GENOMIC DNA]</scope>
    <source>
        <strain evidence="4 5">HS11286</strain>
    </source>
</reference>
<dbReference type="CDD" id="cd01298">
    <property type="entry name" value="ATZ_TRZ_like"/>
    <property type="match status" value="1"/>
</dbReference>
<evidence type="ECO:0000256" key="2">
    <source>
        <dbReference type="ARBA" id="ARBA00022801"/>
    </source>
</evidence>
<dbReference type="STRING" id="1125630.KPHS_30150"/>
<proteinExistence type="inferred from homology"/>
<dbReference type="RefSeq" id="YP_005227315.1">
    <property type="nucleotide sequence ID" value="NC_016845.1"/>
</dbReference>
<dbReference type="PANTHER" id="PTHR43794:SF11">
    <property type="entry name" value="AMIDOHYDROLASE-RELATED DOMAIN-CONTAINING PROTEIN"/>
    <property type="match status" value="1"/>
</dbReference>
<dbReference type="InterPro" id="IPR006680">
    <property type="entry name" value="Amidohydro-rel"/>
</dbReference>
<evidence type="ECO:0000313" key="5">
    <source>
        <dbReference type="Proteomes" id="UP000007841"/>
    </source>
</evidence>
<dbReference type="EMBL" id="CP003200">
    <property type="protein sequence ID" value="AEW61713.1"/>
    <property type="molecule type" value="Genomic_DNA"/>
</dbReference>
<dbReference type="SUPFAM" id="SSF51556">
    <property type="entry name" value="Metallo-dependent hydrolases"/>
    <property type="match status" value="1"/>
</dbReference>
<name>A0A0H3GQW7_KLEPH</name>
<dbReference type="PANTHER" id="PTHR43794">
    <property type="entry name" value="AMINOHYDROLASE SSNA-RELATED"/>
    <property type="match status" value="1"/>
</dbReference>
<feature type="domain" description="Amidohydrolase-related" evidence="3">
    <location>
        <begin position="55"/>
        <end position="414"/>
    </location>
</feature>
<gene>
    <name evidence="4" type="ordered locus">KPHS_30150</name>
</gene>
<keyword evidence="5" id="KW-1185">Reference proteome</keyword>
<accession>A0A0H3GQW7</accession>
<dbReference type="InterPro" id="IPR032466">
    <property type="entry name" value="Metal_Hydrolase"/>
</dbReference>
<evidence type="ECO:0000256" key="1">
    <source>
        <dbReference type="ARBA" id="ARBA00006745"/>
    </source>
</evidence>
<dbReference type="SUPFAM" id="SSF51338">
    <property type="entry name" value="Composite domain of metallo-dependent hydrolases"/>
    <property type="match status" value="1"/>
</dbReference>
<dbReference type="Gene3D" id="3.20.20.140">
    <property type="entry name" value="Metal-dependent hydrolases"/>
    <property type="match status" value="1"/>
</dbReference>
<dbReference type="AlphaFoldDB" id="A0A0H3GQW7"/>
<dbReference type="GeneID" id="11848036"/>
<dbReference type="RefSeq" id="WP_014343143.1">
    <property type="nucleotide sequence ID" value="NC_016845.1"/>
</dbReference>
<dbReference type="Pfam" id="PF01979">
    <property type="entry name" value="Amidohydro_1"/>
    <property type="match status" value="1"/>
</dbReference>
<dbReference type="InterPro" id="IPR011059">
    <property type="entry name" value="Metal-dep_hydrolase_composite"/>
</dbReference>
<dbReference type="InterPro" id="IPR050287">
    <property type="entry name" value="MTA/SAH_deaminase"/>
</dbReference>
<comment type="similarity">
    <text evidence="1">Belongs to the metallo-dependent hydrolases superfamily. ATZ/TRZ family.</text>
</comment>
<evidence type="ECO:0000313" key="4">
    <source>
        <dbReference type="EMBL" id="AEW61713.1"/>
    </source>
</evidence>
<dbReference type="NCBIfam" id="NF009059">
    <property type="entry name" value="PRK12393.1"/>
    <property type="match status" value="1"/>
</dbReference>